<dbReference type="PRINTS" id="PR00625">
    <property type="entry name" value="JDOMAIN"/>
</dbReference>
<dbReference type="SMART" id="SM00271">
    <property type="entry name" value="DnaJ"/>
    <property type="match status" value="1"/>
</dbReference>
<name>C1FJK5_MICCC</name>
<dbReference type="InterPro" id="IPR001623">
    <property type="entry name" value="DnaJ_domain"/>
</dbReference>
<dbReference type="Gene3D" id="2.60.260.20">
    <property type="entry name" value="Urease metallochaperone UreE, N-terminal domain"/>
    <property type="match status" value="1"/>
</dbReference>
<reference evidence="4 5" key="1">
    <citation type="journal article" date="2009" name="Science">
        <title>Green evolution and dynamic adaptations revealed by genomes of the marine picoeukaryotes Micromonas.</title>
        <authorList>
            <person name="Worden A.Z."/>
            <person name="Lee J.H."/>
            <person name="Mock T."/>
            <person name="Rouze P."/>
            <person name="Simmons M.P."/>
            <person name="Aerts A.L."/>
            <person name="Allen A.E."/>
            <person name="Cuvelier M.L."/>
            <person name="Derelle E."/>
            <person name="Everett M.V."/>
            <person name="Foulon E."/>
            <person name="Grimwood J."/>
            <person name="Gundlach H."/>
            <person name="Henrissat B."/>
            <person name="Napoli C."/>
            <person name="McDonald S.M."/>
            <person name="Parker M.S."/>
            <person name="Rombauts S."/>
            <person name="Salamov A."/>
            <person name="Von Dassow P."/>
            <person name="Badger J.H."/>
            <person name="Coutinho P.M."/>
            <person name="Demir E."/>
            <person name="Dubchak I."/>
            <person name="Gentemann C."/>
            <person name="Eikrem W."/>
            <person name="Gready J.E."/>
            <person name="John U."/>
            <person name="Lanier W."/>
            <person name="Lindquist E.A."/>
            <person name="Lucas S."/>
            <person name="Mayer K.F."/>
            <person name="Moreau H."/>
            <person name="Not F."/>
            <person name="Otillar R."/>
            <person name="Panaud O."/>
            <person name="Pangilinan J."/>
            <person name="Paulsen I."/>
            <person name="Piegu B."/>
            <person name="Poliakov A."/>
            <person name="Robbens S."/>
            <person name="Schmutz J."/>
            <person name="Toulza E."/>
            <person name="Wyss T."/>
            <person name="Zelensky A."/>
            <person name="Zhou K."/>
            <person name="Armbrust E.V."/>
            <person name="Bhattacharya D."/>
            <person name="Goodenough U.W."/>
            <person name="Van de Peer Y."/>
            <person name="Grigoriev I.V."/>
        </authorList>
    </citation>
    <scope>NUCLEOTIDE SEQUENCE [LARGE SCALE GENOMIC DNA]</scope>
    <source>
        <strain evidence="5">RCC299 / NOUM17</strain>
    </source>
</reference>
<evidence type="ECO:0000313" key="4">
    <source>
        <dbReference type="EMBL" id="ACO70614.1"/>
    </source>
</evidence>
<evidence type="ECO:0000313" key="5">
    <source>
        <dbReference type="Proteomes" id="UP000002009"/>
    </source>
</evidence>
<proteinExistence type="predicted"/>
<dbReference type="AlphaFoldDB" id="C1FJK5"/>
<dbReference type="GO" id="GO:0005737">
    <property type="term" value="C:cytoplasm"/>
    <property type="evidence" value="ECO:0007669"/>
    <property type="project" value="TreeGrafter"/>
</dbReference>
<gene>
    <name evidence="4" type="ORF">MICPUN_62955</name>
</gene>
<dbReference type="SUPFAM" id="SSF46565">
    <property type="entry name" value="Chaperone J-domain"/>
    <property type="match status" value="1"/>
</dbReference>
<sequence length="345" mass="36605">MSAPLAVARLAPPGFKLNPVPTPTRRRGRVVVASASPSANDAELAAKDENPYEILGVDVTASKRAVRDAFRAAAKRAHPDTPGGSAKAFDALAKAADVLTDDARRAQLDAVLLNVPAGSLALEELRWSRELAALREAEDAGEVKDPAAVLEAARAYAAAEKALDAIAKRKKKAEDAEKLRRKEEALRASQAARLEITSRIATKGLRGNDVAVTMTVTSEMLTEALEAQSAGGEKVPDRVTLPLRATTSVNCAKCNGWGEKEGHWTLALDKLCVKCSGMCRVEKTSTVRVPLRVDALDGERVVVTGAGDEGYRKQVTALGEMTEPGPGGDLIVTVALLRDGETTRR</sequence>
<feature type="domain" description="J" evidence="3">
    <location>
        <begin position="50"/>
        <end position="112"/>
    </location>
</feature>
<dbReference type="PROSITE" id="PS50076">
    <property type="entry name" value="DNAJ_2"/>
    <property type="match status" value="1"/>
</dbReference>
<dbReference type="Pfam" id="PF00226">
    <property type="entry name" value="DnaJ"/>
    <property type="match status" value="1"/>
</dbReference>
<dbReference type="Gene3D" id="2.10.230.10">
    <property type="entry name" value="Heat shock protein DnaJ, cysteine-rich domain"/>
    <property type="match status" value="1"/>
</dbReference>
<accession>C1FJK5</accession>
<dbReference type="InParanoid" id="C1FJK5"/>
<protein>
    <recommendedName>
        <fullName evidence="3">J domain-containing protein</fullName>
    </recommendedName>
</protein>
<dbReference type="Gene3D" id="1.10.287.110">
    <property type="entry name" value="DnaJ domain"/>
    <property type="match status" value="1"/>
</dbReference>
<dbReference type="STRING" id="296587.C1FJK5"/>
<keyword evidence="1" id="KW-0143">Chaperone</keyword>
<dbReference type="InterPro" id="IPR036869">
    <property type="entry name" value="J_dom_sf"/>
</dbReference>
<dbReference type="CDD" id="cd06257">
    <property type="entry name" value="DnaJ"/>
    <property type="match status" value="1"/>
</dbReference>
<dbReference type="PANTHER" id="PTHR43096">
    <property type="entry name" value="DNAJ HOMOLOG 1, MITOCHONDRIAL-RELATED"/>
    <property type="match status" value="1"/>
</dbReference>
<feature type="coiled-coil region" evidence="2">
    <location>
        <begin position="156"/>
        <end position="189"/>
    </location>
</feature>
<keyword evidence="5" id="KW-1185">Reference proteome</keyword>
<dbReference type="KEGG" id="mis:MICPUN_62955"/>
<dbReference type="OrthoDB" id="10250354at2759"/>
<evidence type="ECO:0000256" key="1">
    <source>
        <dbReference type="ARBA" id="ARBA00023186"/>
    </source>
</evidence>
<evidence type="ECO:0000259" key="3">
    <source>
        <dbReference type="PROSITE" id="PS50076"/>
    </source>
</evidence>
<organism evidence="4 5">
    <name type="scientific">Micromonas commoda (strain RCC299 / NOUM17 / CCMP2709)</name>
    <name type="common">Picoplanktonic green alga</name>
    <dbReference type="NCBI Taxonomy" id="296587"/>
    <lineage>
        <taxon>Eukaryota</taxon>
        <taxon>Viridiplantae</taxon>
        <taxon>Chlorophyta</taxon>
        <taxon>Mamiellophyceae</taxon>
        <taxon>Mamiellales</taxon>
        <taxon>Mamiellaceae</taxon>
        <taxon>Micromonas</taxon>
    </lineage>
</organism>
<dbReference type="GO" id="GO:0042026">
    <property type="term" value="P:protein refolding"/>
    <property type="evidence" value="ECO:0007669"/>
    <property type="project" value="TreeGrafter"/>
</dbReference>
<dbReference type="RefSeq" id="XP_002509356.1">
    <property type="nucleotide sequence ID" value="XM_002509310.1"/>
</dbReference>
<keyword evidence="2" id="KW-0175">Coiled coil</keyword>
<dbReference type="Proteomes" id="UP000002009">
    <property type="component" value="Chromosome 12"/>
</dbReference>
<dbReference type="OMA" id="WGEKEGH"/>
<dbReference type="EMBL" id="CP001577">
    <property type="protein sequence ID" value="ACO70614.1"/>
    <property type="molecule type" value="Genomic_DNA"/>
</dbReference>
<dbReference type="GO" id="GO:0051082">
    <property type="term" value="F:unfolded protein binding"/>
    <property type="evidence" value="ECO:0007669"/>
    <property type="project" value="TreeGrafter"/>
</dbReference>
<dbReference type="PANTHER" id="PTHR43096:SF52">
    <property type="entry name" value="DNAJ HOMOLOG 1, MITOCHONDRIAL-RELATED"/>
    <property type="match status" value="1"/>
</dbReference>
<dbReference type="GeneID" id="8247992"/>
<evidence type="ECO:0000256" key="2">
    <source>
        <dbReference type="SAM" id="Coils"/>
    </source>
</evidence>